<evidence type="ECO:0000256" key="5">
    <source>
        <dbReference type="ARBA" id="ARBA00023237"/>
    </source>
</evidence>
<name>A0ABP9DKH2_9BACT</name>
<evidence type="ECO:0000256" key="4">
    <source>
        <dbReference type="ARBA" id="ARBA00023136"/>
    </source>
</evidence>
<accession>A0ABP9DKH2</accession>
<dbReference type="Proteomes" id="UP001500298">
    <property type="component" value="Unassembled WGS sequence"/>
</dbReference>
<keyword evidence="5" id="KW-0998">Cell outer membrane</keyword>
<sequence length="834" mass="96295">MQLTSCLSSRYLEKGEYLLYDVDVEVDNLALEEGLYAALKQKPNRKWFGISREPYLYLYYQGEKSYKNKRAIDSLKLEELNRHYEEKITKVQTRLSKNQHAYLDKKDRLFEKESSMTEEQLYDKLFKLAKNMEKDSLRYLSKIQKLQEKQFDKGSKLRTRLAKGNWRMRLMGEKPVLYDSTKTRYSLNSMESYLHSKGYLNGEVAVEVDTTGKFVQQVYTVTPGPLSKVATVSYTAQDPSLLQYLEDTRNESVLEAGIALDRQYFSEERRRIATLMKNNGYYDLTIDYIYFELDTAKDDHRVDINVILNNRSGNVPHQRYTLQGVSFENDMSKRTVMDTVKHQGVLFYQGDRFYKPKALTPKIHLTDGVYSQKDVQDTRAALGAMDVFKFVDVQVAKKDSTTLTAHVITNSLDKYQYSFETGLNMNDRFPGPFTSFTLTNRNVFNGGEVLQLQGRFSLEAQASTLDVEDQLYTGQELGVNTSLLFPRVVFPMSESLKERLFVKNTQTLFLTGATFVERPEYKRLNLQGVFGYQWRNQHQANFNVNLFDIGVTSTPEVDEAFLDRLREIGGEPLVRNFDSGLVSSTNAYYTKATGQFGMGQLENTSFIKLFAELGGNTLDFIDQQFLGDDEQILGLPYYRFLKFSAELRKAIRLGYLNQQLASRLYIGVARSLGGEESSLPYEKYFFSGGSNSNRAWRPRRIGPGAYQQTDEDTNFEQPGEVIIEGNLEWRSKMFGFIHGALFLDASNVWFYQKQYDEDNNLKEGAHFEFSDFWKEFAIGYGAGLRLDFTYVLLRFDVGFKMYDPSLSMGDRFLLKQNFLDPTKAEFNIAIGYPF</sequence>
<evidence type="ECO:0000256" key="2">
    <source>
        <dbReference type="ARBA" id="ARBA00022692"/>
    </source>
</evidence>
<dbReference type="PANTHER" id="PTHR12815:SF47">
    <property type="entry name" value="TRANSLOCATION AND ASSEMBLY MODULE SUBUNIT TAMA"/>
    <property type="match status" value="1"/>
</dbReference>
<keyword evidence="4" id="KW-0472">Membrane</keyword>
<dbReference type="EMBL" id="BAABJX010000051">
    <property type="protein sequence ID" value="GAA4844245.1"/>
    <property type="molecule type" value="Genomic_DNA"/>
</dbReference>
<protein>
    <submittedName>
        <fullName evidence="7">BamA/TamA family outer membrane protein</fullName>
    </submittedName>
</protein>
<gene>
    <name evidence="7" type="ORF">GCM10023331_31390</name>
</gene>
<feature type="domain" description="Bacterial surface antigen (D15)" evidence="6">
    <location>
        <begin position="501"/>
        <end position="805"/>
    </location>
</feature>
<evidence type="ECO:0000256" key="3">
    <source>
        <dbReference type="ARBA" id="ARBA00022729"/>
    </source>
</evidence>
<organism evidence="7 8">
    <name type="scientific">Algivirga pacifica</name>
    <dbReference type="NCBI Taxonomy" id="1162670"/>
    <lineage>
        <taxon>Bacteria</taxon>
        <taxon>Pseudomonadati</taxon>
        <taxon>Bacteroidota</taxon>
        <taxon>Cytophagia</taxon>
        <taxon>Cytophagales</taxon>
        <taxon>Flammeovirgaceae</taxon>
        <taxon>Algivirga</taxon>
    </lineage>
</organism>
<proteinExistence type="predicted"/>
<comment type="subcellular location">
    <subcellularLocation>
        <location evidence="1">Membrane</location>
    </subcellularLocation>
</comment>
<evidence type="ECO:0000256" key="1">
    <source>
        <dbReference type="ARBA" id="ARBA00004370"/>
    </source>
</evidence>
<keyword evidence="8" id="KW-1185">Reference proteome</keyword>
<dbReference type="InterPro" id="IPR000184">
    <property type="entry name" value="Bac_surfAg_D15"/>
</dbReference>
<evidence type="ECO:0000313" key="7">
    <source>
        <dbReference type="EMBL" id="GAA4844245.1"/>
    </source>
</evidence>
<dbReference type="Pfam" id="PF01103">
    <property type="entry name" value="Omp85"/>
    <property type="match status" value="1"/>
</dbReference>
<comment type="caution">
    <text evidence="7">The sequence shown here is derived from an EMBL/GenBank/DDBJ whole genome shotgun (WGS) entry which is preliminary data.</text>
</comment>
<evidence type="ECO:0000259" key="6">
    <source>
        <dbReference type="Pfam" id="PF01103"/>
    </source>
</evidence>
<dbReference type="Gene3D" id="2.40.160.50">
    <property type="entry name" value="membrane protein fhac: a member of the omp85/tpsb transporter family"/>
    <property type="match status" value="1"/>
</dbReference>
<dbReference type="InterPro" id="IPR039910">
    <property type="entry name" value="D15-like"/>
</dbReference>
<evidence type="ECO:0000313" key="8">
    <source>
        <dbReference type="Proteomes" id="UP001500298"/>
    </source>
</evidence>
<reference evidence="8" key="1">
    <citation type="journal article" date="2019" name="Int. J. Syst. Evol. Microbiol.">
        <title>The Global Catalogue of Microorganisms (GCM) 10K type strain sequencing project: providing services to taxonomists for standard genome sequencing and annotation.</title>
        <authorList>
            <consortium name="The Broad Institute Genomics Platform"/>
            <consortium name="The Broad Institute Genome Sequencing Center for Infectious Disease"/>
            <person name="Wu L."/>
            <person name="Ma J."/>
        </authorList>
    </citation>
    <scope>NUCLEOTIDE SEQUENCE [LARGE SCALE GENOMIC DNA]</scope>
    <source>
        <strain evidence="8">JCM 18326</strain>
    </source>
</reference>
<keyword evidence="2" id="KW-0812">Transmembrane</keyword>
<dbReference type="PANTHER" id="PTHR12815">
    <property type="entry name" value="SORTING AND ASSEMBLY MACHINERY SAMM50 PROTEIN FAMILY MEMBER"/>
    <property type="match status" value="1"/>
</dbReference>
<keyword evidence="3" id="KW-0732">Signal</keyword>